<dbReference type="EC" id="3.4.22.15" evidence="12"/>
<evidence type="ECO:0000256" key="3">
    <source>
        <dbReference type="ARBA" id="ARBA00022670"/>
    </source>
</evidence>
<dbReference type="InterPro" id="IPR000169">
    <property type="entry name" value="Pept_cys_AS"/>
</dbReference>
<keyword evidence="7" id="KW-1015">Disulfide bond</keyword>
<dbReference type="FunFam" id="3.90.70.10:FF:000332">
    <property type="entry name" value="Cathepsin L1"/>
    <property type="match status" value="1"/>
</dbReference>
<feature type="domain" description="Cathepsin propeptide inhibitor" evidence="11">
    <location>
        <begin position="29"/>
        <end position="88"/>
    </location>
</feature>
<dbReference type="PROSITE" id="PS00640">
    <property type="entry name" value="THIOL_PROTEASE_ASN"/>
    <property type="match status" value="1"/>
</dbReference>
<dbReference type="InterPro" id="IPR000668">
    <property type="entry name" value="Peptidase_C1A_C"/>
</dbReference>
<dbReference type="Gene3D" id="3.90.70.10">
    <property type="entry name" value="Cysteine proteinases"/>
    <property type="match status" value="2"/>
</dbReference>
<protein>
    <submittedName>
        <fullName evidence="12">Cathepsin R-like protein</fullName>
        <ecNumber evidence="12">3.4.22.15</ecNumber>
    </submittedName>
</protein>
<dbReference type="InterPro" id="IPR025660">
    <property type="entry name" value="Pept_his_AS"/>
</dbReference>
<dbReference type="CDD" id="cd02248">
    <property type="entry name" value="Peptidase_C1A"/>
    <property type="match status" value="2"/>
</dbReference>
<dbReference type="InterPro" id="IPR013201">
    <property type="entry name" value="Prot_inhib_I29"/>
</dbReference>
<dbReference type="PANTHER" id="PTHR12411">
    <property type="entry name" value="CYSTEINE PROTEASE FAMILY C1-RELATED"/>
    <property type="match status" value="1"/>
</dbReference>
<evidence type="ECO:0000313" key="13">
    <source>
        <dbReference type="Proteomes" id="UP000030759"/>
    </source>
</evidence>
<dbReference type="GO" id="GO:0005764">
    <property type="term" value="C:lysosome"/>
    <property type="evidence" value="ECO:0007669"/>
    <property type="project" value="UniProtKB-SubCell"/>
</dbReference>
<dbReference type="Pfam" id="PF08246">
    <property type="entry name" value="Inhibitor_I29"/>
    <property type="match status" value="1"/>
</dbReference>
<dbReference type="PRINTS" id="PR00705">
    <property type="entry name" value="PAPAIN"/>
</dbReference>
<dbReference type="SUPFAM" id="SSF54001">
    <property type="entry name" value="Cysteine proteinases"/>
    <property type="match status" value="2"/>
</dbReference>
<evidence type="ECO:0000256" key="2">
    <source>
        <dbReference type="ARBA" id="ARBA00008455"/>
    </source>
</evidence>
<feature type="signal peptide" evidence="9">
    <location>
        <begin position="1"/>
        <end position="20"/>
    </location>
</feature>
<evidence type="ECO:0000259" key="11">
    <source>
        <dbReference type="SMART" id="SM00848"/>
    </source>
</evidence>
<sequence>MTPAFFLAILCLLVASGVLALDPSLDAEWEEWKETYEKSYSKENEELRRSVWEKNMKMIKHHNEENSLGKNGFIMEINEFGDMTVEEFRKTMNYIPVRTHTEGKSIRKREAGGVLPKSVNWRKKGYVTSVKKQAYCNSCWAFAVNGAIEGQMFKKTGNLTRLSVQNLVDCSKPHGNNGCDWGDPYIAYEYVLHNGGVEAEATYPYEGKEGPCRYNPKYSAANITGFVSLPKSEESLMAAVATIGPISAGIDIASDFFMFYKKGIFYDPKCHNDTVNHVVLVVGYGFEGNETDGNNYWLVKNSYGKKWGLRGYMKIAKDQNNHCAIASYAHYPIVNGNRTWSLDLELPFGNLTPKLEFKNMMIGSPMQTYNMGKGIWKHSLSGLPKSVNWRKKGYVTAVWRQGQCGSCWAFAAIGAIEGQMFWRTGNLTTLSVQNLLDCSKPQGNNGCVRGDAYSAYQYVLHNGGLEAEETYPYEAKDGPCRYNPNNSRAYITEVVSLPAHEDYLLVAVSMIGPVAAAIDASHDSFRFYRGGIYHEPNCSSYLTNHAVLVVGYGFEGNETDGNNYWLIKNSWGEEWGMKGYMKIAKDQNNHCAIASYASFPNIF</sequence>
<keyword evidence="5" id="KW-0788">Thiol protease</keyword>
<keyword evidence="8" id="KW-0458">Lysosome</keyword>
<dbReference type="SMART" id="SM00645">
    <property type="entry name" value="Pept_C1"/>
    <property type="match status" value="2"/>
</dbReference>
<name>A0A061I8H7_CRIGR</name>
<keyword evidence="9" id="KW-0732">Signal</keyword>
<evidence type="ECO:0000256" key="1">
    <source>
        <dbReference type="ARBA" id="ARBA00004371"/>
    </source>
</evidence>
<feature type="chain" id="PRO_5018786824" evidence="9">
    <location>
        <begin position="21"/>
        <end position="603"/>
    </location>
</feature>
<evidence type="ECO:0000313" key="12">
    <source>
        <dbReference type="EMBL" id="ERE79330.1"/>
    </source>
</evidence>
<keyword evidence="6" id="KW-0865">Zymogen</keyword>
<dbReference type="FunFam" id="3.90.70.10:FF:000006">
    <property type="entry name" value="Cathepsin S"/>
    <property type="match status" value="1"/>
</dbReference>
<evidence type="ECO:0000256" key="8">
    <source>
        <dbReference type="ARBA" id="ARBA00023228"/>
    </source>
</evidence>
<evidence type="ECO:0000256" key="9">
    <source>
        <dbReference type="SAM" id="SignalP"/>
    </source>
</evidence>
<dbReference type="SMART" id="SM00848">
    <property type="entry name" value="Inhibitor_I29"/>
    <property type="match status" value="1"/>
</dbReference>
<gene>
    <name evidence="12" type="ORF">H671_3g9691</name>
</gene>
<evidence type="ECO:0000256" key="7">
    <source>
        <dbReference type="ARBA" id="ARBA00023157"/>
    </source>
</evidence>
<evidence type="ECO:0000259" key="10">
    <source>
        <dbReference type="SMART" id="SM00645"/>
    </source>
</evidence>
<dbReference type="InterPro" id="IPR038765">
    <property type="entry name" value="Papain-like_cys_pep_sf"/>
</dbReference>
<proteinExistence type="inferred from homology"/>
<dbReference type="PROSITE" id="PS00139">
    <property type="entry name" value="THIOL_PROTEASE_CYS"/>
    <property type="match status" value="1"/>
</dbReference>
<dbReference type="InterPro" id="IPR039417">
    <property type="entry name" value="Peptidase_C1A_papain-like"/>
</dbReference>
<comment type="similarity">
    <text evidence="2">Belongs to the peptidase C1 family.</text>
</comment>
<comment type="subcellular location">
    <subcellularLocation>
        <location evidence="1">Lysosome</location>
    </subcellularLocation>
</comment>
<evidence type="ECO:0000256" key="4">
    <source>
        <dbReference type="ARBA" id="ARBA00022801"/>
    </source>
</evidence>
<evidence type="ECO:0000256" key="6">
    <source>
        <dbReference type="ARBA" id="ARBA00023145"/>
    </source>
</evidence>
<reference evidence="13" key="1">
    <citation type="journal article" date="2013" name="Nat. Biotechnol.">
        <title>Chinese hamster genome sequenced from sorted chromosomes.</title>
        <authorList>
            <person name="Brinkrolf K."/>
            <person name="Rupp O."/>
            <person name="Laux H."/>
            <person name="Kollin F."/>
            <person name="Ernst W."/>
            <person name="Linke B."/>
            <person name="Kofler R."/>
            <person name="Romand S."/>
            <person name="Hesse F."/>
            <person name="Budach W.E."/>
            <person name="Galosy S."/>
            <person name="Muller D."/>
            <person name="Noll T."/>
            <person name="Wienberg J."/>
            <person name="Jostock T."/>
            <person name="Leonard M."/>
            <person name="Grillari J."/>
            <person name="Tauch A."/>
            <person name="Goesmann A."/>
            <person name="Helk B."/>
            <person name="Mott J.E."/>
            <person name="Puhler A."/>
            <person name="Borth N."/>
        </authorList>
    </citation>
    <scope>NUCLEOTIDE SEQUENCE [LARGE SCALE GENOMIC DNA]</scope>
    <source>
        <strain evidence="13">17A/GY</strain>
    </source>
</reference>
<dbReference type="GO" id="GO:0006508">
    <property type="term" value="P:proteolysis"/>
    <property type="evidence" value="ECO:0007669"/>
    <property type="project" value="UniProtKB-KW"/>
</dbReference>
<keyword evidence="4 12" id="KW-0378">Hydrolase</keyword>
<dbReference type="AlphaFoldDB" id="A0A061I8H7"/>
<organism evidence="12 13">
    <name type="scientific">Cricetulus griseus</name>
    <name type="common">Chinese hamster</name>
    <name type="synonym">Cricetulus barabensis griseus</name>
    <dbReference type="NCBI Taxonomy" id="10029"/>
    <lineage>
        <taxon>Eukaryota</taxon>
        <taxon>Metazoa</taxon>
        <taxon>Chordata</taxon>
        <taxon>Craniata</taxon>
        <taxon>Vertebrata</taxon>
        <taxon>Euteleostomi</taxon>
        <taxon>Mammalia</taxon>
        <taxon>Eutheria</taxon>
        <taxon>Euarchontoglires</taxon>
        <taxon>Glires</taxon>
        <taxon>Rodentia</taxon>
        <taxon>Myomorpha</taxon>
        <taxon>Muroidea</taxon>
        <taxon>Cricetidae</taxon>
        <taxon>Cricetinae</taxon>
        <taxon>Cricetulus</taxon>
    </lineage>
</organism>
<evidence type="ECO:0000256" key="5">
    <source>
        <dbReference type="ARBA" id="ARBA00022807"/>
    </source>
</evidence>
<dbReference type="Pfam" id="PF00112">
    <property type="entry name" value="Peptidase_C1"/>
    <property type="match status" value="2"/>
</dbReference>
<feature type="domain" description="Peptidase C1A papain C-terminal" evidence="10">
    <location>
        <begin position="115"/>
        <end position="333"/>
    </location>
</feature>
<dbReference type="InterPro" id="IPR013128">
    <property type="entry name" value="Peptidase_C1A"/>
</dbReference>
<dbReference type="InterPro" id="IPR025661">
    <property type="entry name" value="Pept_asp_AS"/>
</dbReference>
<dbReference type="EMBL" id="KE672416">
    <property type="protein sequence ID" value="ERE79330.1"/>
    <property type="molecule type" value="Genomic_DNA"/>
</dbReference>
<dbReference type="PROSITE" id="PS00639">
    <property type="entry name" value="THIOL_PROTEASE_HIS"/>
    <property type="match status" value="1"/>
</dbReference>
<feature type="domain" description="Peptidase C1A papain C-terminal" evidence="10">
    <location>
        <begin position="383"/>
        <end position="601"/>
    </location>
</feature>
<accession>A0A061I8H7</accession>
<dbReference type="GO" id="GO:0004197">
    <property type="term" value="F:cysteine-type endopeptidase activity"/>
    <property type="evidence" value="ECO:0007669"/>
    <property type="project" value="UniProtKB-EC"/>
</dbReference>
<keyword evidence="3" id="KW-0645">Protease</keyword>
<dbReference type="MEROPS" id="C01.045"/>
<dbReference type="Proteomes" id="UP000030759">
    <property type="component" value="Unassembled WGS sequence"/>
</dbReference>